<dbReference type="EMBL" id="BAABHQ010000009">
    <property type="protein sequence ID" value="GAA4880929.1"/>
    <property type="molecule type" value="Genomic_DNA"/>
</dbReference>
<protein>
    <submittedName>
        <fullName evidence="1">Uncharacterized protein</fullName>
    </submittedName>
</protein>
<comment type="caution">
    <text evidence="1">The sequence shown here is derived from an EMBL/GenBank/DDBJ whole genome shotgun (WGS) entry which is preliminary data.</text>
</comment>
<evidence type="ECO:0000313" key="1">
    <source>
        <dbReference type="EMBL" id="GAA4880929.1"/>
    </source>
</evidence>
<reference evidence="2" key="1">
    <citation type="journal article" date="2019" name="Int. J. Syst. Evol. Microbiol.">
        <title>The Global Catalogue of Microorganisms (GCM) 10K type strain sequencing project: providing services to taxonomists for standard genome sequencing and annotation.</title>
        <authorList>
            <consortium name="The Broad Institute Genomics Platform"/>
            <consortium name="The Broad Institute Genome Sequencing Center for Infectious Disease"/>
            <person name="Wu L."/>
            <person name="Ma J."/>
        </authorList>
    </citation>
    <scope>NUCLEOTIDE SEQUENCE [LARGE SCALE GENOMIC DNA]</scope>
    <source>
        <strain evidence="2">JCM 17983</strain>
    </source>
</reference>
<dbReference type="Proteomes" id="UP001500457">
    <property type="component" value="Unassembled WGS sequence"/>
</dbReference>
<proteinExistence type="predicted"/>
<keyword evidence="2" id="KW-1185">Reference proteome</keyword>
<organism evidence="1 2">
    <name type="scientific">Actinomycetospora straminea</name>
    <dbReference type="NCBI Taxonomy" id="663607"/>
    <lineage>
        <taxon>Bacteria</taxon>
        <taxon>Bacillati</taxon>
        <taxon>Actinomycetota</taxon>
        <taxon>Actinomycetes</taxon>
        <taxon>Pseudonocardiales</taxon>
        <taxon>Pseudonocardiaceae</taxon>
        <taxon>Actinomycetospora</taxon>
    </lineage>
</organism>
<dbReference type="RefSeq" id="WP_274231810.1">
    <property type="nucleotide sequence ID" value="NZ_BAABHQ010000009.1"/>
</dbReference>
<accession>A0ABP9EJM6</accession>
<evidence type="ECO:0000313" key="2">
    <source>
        <dbReference type="Proteomes" id="UP001500457"/>
    </source>
</evidence>
<name>A0ABP9EJM6_9PSEU</name>
<sequence>MGSTTDTRRRVVDHAGVGIGRAGDDGWVTDFAGVRLGRVLDDGTVEDFSHVHVGTLETAAPHHPVA</sequence>
<gene>
    <name evidence="1" type="ORF">GCM10023203_35050</name>
</gene>